<feature type="compositionally biased region" description="Basic residues" evidence="1">
    <location>
        <begin position="37"/>
        <end position="47"/>
    </location>
</feature>
<feature type="region of interest" description="Disordered" evidence="1">
    <location>
        <begin position="34"/>
        <end position="54"/>
    </location>
</feature>
<proteinExistence type="predicted"/>
<evidence type="ECO:0000313" key="2">
    <source>
        <dbReference type="EMBL" id="KAH3682395.1"/>
    </source>
</evidence>
<comment type="caution">
    <text evidence="2">The sequence shown here is derived from an EMBL/GenBank/DDBJ whole genome shotgun (WGS) entry which is preliminary data.</text>
</comment>
<reference evidence="2" key="2">
    <citation type="submission" date="2021-01" db="EMBL/GenBank/DDBJ databases">
        <authorList>
            <person name="Schikora-Tamarit M.A."/>
        </authorList>
    </citation>
    <scope>NUCLEOTIDE SEQUENCE</scope>
    <source>
        <strain evidence="2">CBS2887</strain>
    </source>
</reference>
<evidence type="ECO:0000256" key="1">
    <source>
        <dbReference type="SAM" id="MobiDB-lite"/>
    </source>
</evidence>
<gene>
    <name evidence="2" type="ORF">WICPIJ_006633</name>
</gene>
<feature type="non-terminal residue" evidence="2">
    <location>
        <position position="1"/>
    </location>
</feature>
<dbReference type="Proteomes" id="UP000774326">
    <property type="component" value="Unassembled WGS sequence"/>
</dbReference>
<reference evidence="2" key="1">
    <citation type="journal article" date="2021" name="Open Biol.">
        <title>Shared evolutionary footprints suggest mitochondrial oxidative damage underlies multiple complex I losses in fungi.</title>
        <authorList>
            <person name="Schikora-Tamarit M.A."/>
            <person name="Marcet-Houben M."/>
            <person name="Nosek J."/>
            <person name="Gabaldon T."/>
        </authorList>
    </citation>
    <scope>NUCLEOTIDE SEQUENCE</scope>
    <source>
        <strain evidence="2">CBS2887</strain>
    </source>
</reference>
<keyword evidence="3" id="KW-1185">Reference proteome</keyword>
<sequence length="117" mass="14102">QNSINKGIIAEYYKLGKELEYQFHSSLERCIQEKEHGHRHGHGHAVKRQAAETSSTLTLDESMIKGLWRWYYRSGKRRMKMATRFDQRRYDQYSEEYLNSEGPDDESIRMWRLPFNI</sequence>
<accession>A0A9P8Q3B9</accession>
<dbReference type="EMBL" id="JAEUBG010003720">
    <property type="protein sequence ID" value="KAH3682395.1"/>
    <property type="molecule type" value="Genomic_DNA"/>
</dbReference>
<organism evidence="2 3">
    <name type="scientific">Wickerhamomyces pijperi</name>
    <name type="common">Yeast</name>
    <name type="synonym">Pichia pijperi</name>
    <dbReference type="NCBI Taxonomy" id="599730"/>
    <lineage>
        <taxon>Eukaryota</taxon>
        <taxon>Fungi</taxon>
        <taxon>Dikarya</taxon>
        <taxon>Ascomycota</taxon>
        <taxon>Saccharomycotina</taxon>
        <taxon>Saccharomycetes</taxon>
        <taxon>Phaffomycetales</taxon>
        <taxon>Wickerhamomycetaceae</taxon>
        <taxon>Wickerhamomyces</taxon>
    </lineage>
</organism>
<dbReference type="AlphaFoldDB" id="A0A9P8Q3B9"/>
<evidence type="ECO:0000313" key="3">
    <source>
        <dbReference type="Proteomes" id="UP000774326"/>
    </source>
</evidence>
<name>A0A9P8Q3B9_WICPI</name>
<protein>
    <submittedName>
        <fullName evidence="2">Uncharacterized protein</fullName>
    </submittedName>
</protein>